<dbReference type="GO" id="GO:0016787">
    <property type="term" value="F:hydrolase activity"/>
    <property type="evidence" value="ECO:0007669"/>
    <property type="project" value="UniProtKB-KW"/>
</dbReference>
<dbReference type="EnsemblPlants" id="Zm00001eb299880_T001">
    <property type="protein sequence ID" value="Zm00001eb299880_P001"/>
    <property type="gene ID" value="Zm00001eb299880"/>
</dbReference>
<dbReference type="EC" id="3.1.1.-" evidence="8"/>
<dbReference type="PANTHER" id="PTHR32241">
    <property type="entry name" value="PATATIN-LIKE PROTEIN 6"/>
    <property type="match status" value="1"/>
</dbReference>
<keyword evidence="4 8" id="KW-0442">Lipid degradation</keyword>
<feature type="region of interest" description="Disordered" evidence="9">
    <location>
        <begin position="403"/>
        <end position="513"/>
    </location>
</feature>
<evidence type="ECO:0000256" key="4">
    <source>
        <dbReference type="ARBA" id="ARBA00022963"/>
    </source>
</evidence>
<feature type="compositionally biased region" description="Low complexity" evidence="9">
    <location>
        <begin position="426"/>
        <end position="446"/>
    </location>
</feature>
<proteinExistence type="inferred from homology"/>
<evidence type="ECO:0000256" key="1">
    <source>
        <dbReference type="ARBA" id="ARBA00010240"/>
    </source>
</evidence>
<name>A0A804Q7K3_MAIZE</name>
<organism evidence="11 12">
    <name type="scientific">Zea mays</name>
    <name type="common">Maize</name>
    <dbReference type="NCBI Taxonomy" id="4577"/>
    <lineage>
        <taxon>Eukaryota</taxon>
        <taxon>Viridiplantae</taxon>
        <taxon>Streptophyta</taxon>
        <taxon>Embryophyta</taxon>
        <taxon>Tracheophyta</taxon>
        <taxon>Spermatophyta</taxon>
        <taxon>Magnoliopsida</taxon>
        <taxon>Liliopsida</taxon>
        <taxon>Poales</taxon>
        <taxon>Poaceae</taxon>
        <taxon>PACMAD clade</taxon>
        <taxon>Panicoideae</taxon>
        <taxon>Andropogonodae</taxon>
        <taxon>Andropogoneae</taxon>
        <taxon>Tripsacinae</taxon>
        <taxon>Zea</taxon>
    </lineage>
</organism>
<reference evidence="12" key="1">
    <citation type="submission" date="2015-12" db="EMBL/GenBank/DDBJ databases">
        <title>Update maize B73 reference genome by single molecule sequencing technologies.</title>
        <authorList>
            <consortium name="Maize Genome Sequencing Project"/>
            <person name="Ware D."/>
        </authorList>
    </citation>
    <scope>NUCLEOTIDE SEQUENCE [LARGE SCALE GENOMIC DNA]</scope>
    <source>
        <strain evidence="12">cv. B73</strain>
    </source>
</reference>
<dbReference type="PROSITE" id="PS51635">
    <property type="entry name" value="PNPLA"/>
    <property type="match status" value="1"/>
</dbReference>
<evidence type="ECO:0000256" key="9">
    <source>
        <dbReference type="SAM" id="MobiDB-lite"/>
    </source>
</evidence>
<evidence type="ECO:0000313" key="11">
    <source>
        <dbReference type="EnsemblPlants" id="Zm00001eb299880_P001"/>
    </source>
</evidence>
<accession>A0A804Q7K3</accession>
<evidence type="ECO:0000256" key="2">
    <source>
        <dbReference type="ARBA" id="ARBA00022801"/>
    </source>
</evidence>
<comment type="function">
    <text evidence="8">Lipolytic acyl hydrolase (LAH).</text>
</comment>
<dbReference type="Gramene" id="Zm00001eb299880_T001">
    <property type="protein sequence ID" value="Zm00001eb299880_P001"/>
    <property type="gene ID" value="Zm00001eb299880"/>
</dbReference>
<dbReference type="GO" id="GO:0006952">
    <property type="term" value="P:defense response"/>
    <property type="evidence" value="ECO:0007669"/>
    <property type="project" value="UniProtKB-KW"/>
</dbReference>
<reference evidence="11" key="3">
    <citation type="submission" date="2021-05" db="UniProtKB">
        <authorList>
            <consortium name="EnsemblPlants"/>
        </authorList>
    </citation>
    <scope>IDENTIFICATION</scope>
    <source>
        <strain evidence="11">cv. B73</strain>
    </source>
</reference>
<evidence type="ECO:0000256" key="7">
    <source>
        <dbReference type="PROSITE-ProRule" id="PRU01161"/>
    </source>
</evidence>
<evidence type="ECO:0000256" key="8">
    <source>
        <dbReference type="RuleBase" id="RU361262"/>
    </source>
</evidence>
<dbReference type="InterPro" id="IPR016035">
    <property type="entry name" value="Acyl_Trfase/lysoPLipase"/>
</dbReference>
<feature type="domain" description="PNPLA" evidence="10">
    <location>
        <begin position="65"/>
        <end position="266"/>
    </location>
</feature>
<evidence type="ECO:0000313" key="12">
    <source>
        <dbReference type="Proteomes" id="UP000007305"/>
    </source>
</evidence>
<evidence type="ECO:0000256" key="3">
    <source>
        <dbReference type="ARBA" id="ARBA00022821"/>
    </source>
</evidence>
<dbReference type="Pfam" id="PF01734">
    <property type="entry name" value="Patatin"/>
    <property type="match status" value="1"/>
</dbReference>
<evidence type="ECO:0000259" key="10">
    <source>
        <dbReference type="PROSITE" id="PS51635"/>
    </source>
</evidence>
<keyword evidence="12" id="KW-1185">Reference proteome</keyword>
<dbReference type="Gene3D" id="3.40.1090.10">
    <property type="entry name" value="Cytosolic phospholipase A2 catalytic domain"/>
    <property type="match status" value="1"/>
</dbReference>
<sequence>MEEAATDREQGKDDDVDAAAGSLTYEIFSLLESKFLFGCDAVRPSGRRLLPPATASASTGKVCVLSIDGGARAADGLLAGAALVRLEAALRRRSGSPAARLADFFDVAAGSGAGGVLAALLFARGPPMFSADDALAFLLRRARRHRFAGGLGLLRLAHRGRPFPSSSSSSAAAAAFGRALGDLTLRDTVRPVLVPCYDLATRAPFLFSRADAAERAAHDFRLRDVCAATCAAGAGRVVEVASVDGATRVRAVGGGGALGNPTAAAITHVLNNRREFPGAASIDDLLVLSIGTGAGAGEPEAASIAAEGVSDMVDQAVAMAFGRSRTTNYIRIQVNKGHAMLCYASTGSSLFKSRLTNNNWAHRARVGGAAAGERRGRAAARRSSRRCGRRRRCCCRGAWSRCCSRAGSCPARPTPRRWSGSRARWPRSTPGGRRRSSSSSRWAPACPSSPPPHRARQHHRTMTSSRRRRCRRRRRRMRRRRSTPQRRRGWTAAARGRQSVTRTHTHAGRPRHGLVGRGVRAAVQAANSKLSDRRIIYVL</sequence>
<keyword evidence="5 8" id="KW-0443">Lipid metabolism</keyword>
<dbReference type="AlphaFoldDB" id="A0A804Q7K3"/>
<protein>
    <recommendedName>
        <fullName evidence="8">Patatin</fullName>
        <ecNumber evidence="8">3.1.1.-</ecNumber>
    </recommendedName>
</protein>
<dbReference type="InParanoid" id="A0A804Q7K3"/>
<keyword evidence="3" id="KW-0611">Plant defense</keyword>
<comment type="similarity">
    <text evidence="1 8">Belongs to the patatin family.</text>
</comment>
<dbReference type="Proteomes" id="UP000007305">
    <property type="component" value="Chromosome 7"/>
</dbReference>
<evidence type="ECO:0000256" key="6">
    <source>
        <dbReference type="ARBA" id="ARBA00025642"/>
    </source>
</evidence>
<dbReference type="GO" id="GO:0016042">
    <property type="term" value="P:lipid catabolic process"/>
    <property type="evidence" value="ECO:0007669"/>
    <property type="project" value="UniProtKB-KW"/>
</dbReference>
<comment type="caution">
    <text evidence="7">Lacks conserved residue(s) required for the propagation of feature annotation.</text>
</comment>
<dbReference type="SUPFAM" id="SSF52151">
    <property type="entry name" value="FabD/lysophospholipase-like"/>
    <property type="match status" value="1"/>
</dbReference>
<feature type="compositionally biased region" description="Basic residues" evidence="9">
    <location>
        <begin position="453"/>
        <end position="489"/>
    </location>
</feature>
<dbReference type="PANTHER" id="PTHR32241:SF8">
    <property type="entry name" value="PATATIN-LIKE PROTEIN 3"/>
    <property type="match status" value="1"/>
</dbReference>
<feature type="compositionally biased region" description="Basic residues" evidence="9">
    <location>
        <begin position="503"/>
        <end position="513"/>
    </location>
</feature>
<evidence type="ECO:0000256" key="5">
    <source>
        <dbReference type="ARBA" id="ARBA00023098"/>
    </source>
</evidence>
<dbReference type="CDD" id="cd07199">
    <property type="entry name" value="Pat17_PNPLA8_PNPLA9_like"/>
    <property type="match status" value="1"/>
</dbReference>
<comment type="function">
    <text evidence="6">Possesses non-specific lipolytic acyl hydrolase (LAH) activity. Hydrolyzes phospholipids as well as galactolipids. May play a role in disease resistance.</text>
</comment>
<reference evidence="11" key="2">
    <citation type="submission" date="2019-07" db="EMBL/GenBank/DDBJ databases">
        <authorList>
            <person name="Seetharam A."/>
            <person name="Woodhouse M."/>
            <person name="Cannon E."/>
        </authorList>
    </citation>
    <scope>NUCLEOTIDE SEQUENCE [LARGE SCALE GENOMIC DNA]</scope>
    <source>
        <strain evidence="11">cv. B73</strain>
    </source>
</reference>
<keyword evidence="2 8" id="KW-0378">Hydrolase</keyword>
<comment type="domain">
    <text evidence="8">The nitrogen atoms of the two glycine residues in the GGXR motif define the oxyanion hole, and stabilize the oxyanion that forms during the nucleophilic attack by the catalytic serine during substrate cleavage.</text>
</comment>
<dbReference type="InterPro" id="IPR002641">
    <property type="entry name" value="PNPLA_dom"/>
</dbReference>